<dbReference type="Gene3D" id="3.90.930.1">
    <property type="match status" value="2"/>
</dbReference>
<dbReference type="Proteomes" id="UP000236316">
    <property type="component" value="Segment"/>
</dbReference>
<protein>
    <submittedName>
        <fullName evidence="1">MORN-repeat protein</fullName>
    </submittedName>
</protein>
<feature type="non-terminal residue" evidence="1">
    <location>
        <position position="1"/>
    </location>
</feature>
<sequence>LLWDTFCRDYRSMDTYDSLDVIPRELLCMIIEYDSSIFDTLCKSSKKYYDIVYSLVDPYKAFIKINPEIIRDKNCKGEVIEYLRESNILPNKKKHGICTTYYMMPDGNKQIKDKYTYKMDKKDGAFTEYNILGKVLREGEYKNSVLHGKVTINYTNRYDSNKNVIVSANANEREEINIADVDRIVFTNGYVRISEYVNGFKTGKEHIYYKDILSCQLTYKMNMLHGECMTYYDNGNIDKKWICINGVLDGEYIKLYKNGKMEQNRYYRKGDRQGEYRSFHENGNYKEHGIVGIKSGEWTDDGKLVELIYHNGTCYRYHKNGIPSCVYTQKDGKIEGIYRIFRDDGTLASEWEYFKNNRHGKCLEYDIYGNITRIKEFRDGYML</sequence>
<dbReference type="Pfam" id="PF07661">
    <property type="entry name" value="MORN_2"/>
    <property type="match status" value="2"/>
</dbReference>
<evidence type="ECO:0000313" key="2">
    <source>
        <dbReference type="Proteomes" id="UP000236316"/>
    </source>
</evidence>
<dbReference type="Gene3D" id="2.20.110.10">
    <property type="entry name" value="Histone H3 K4-specific methyltransferase SET7/9 N-terminal domain"/>
    <property type="match status" value="1"/>
</dbReference>
<keyword evidence="2" id="KW-1185">Reference proteome</keyword>
<name>A0A2I2L4K2_9VIRU</name>
<dbReference type="InterPro" id="IPR011652">
    <property type="entry name" value="MORN_2"/>
</dbReference>
<reference evidence="1" key="1">
    <citation type="submission" date="2017-08" db="EMBL/GenBank/DDBJ databases">
        <authorList>
            <consortium name="Urmite Genomes"/>
        </authorList>
    </citation>
    <scope>NUCLEOTIDE SEQUENCE [LARGE SCALE GENOMIC DNA]</scope>
    <source>
        <strain evidence="1">IHUMI-LCC2</strain>
    </source>
</reference>
<dbReference type="EMBL" id="LT906555">
    <property type="protein sequence ID" value="SNW62457.1"/>
    <property type="molecule type" value="Genomic_DNA"/>
</dbReference>
<organism evidence="1">
    <name type="scientific">Orpheovirus IHUMI-LCC2</name>
    <dbReference type="NCBI Taxonomy" id="2023057"/>
    <lineage>
        <taxon>Viruses</taxon>
        <taxon>Varidnaviria</taxon>
        <taxon>Bamfordvirae</taxon>
        <taxon>Nucleocytoviricota</taxon>
        <taxon>Megaviricetes</taxon>
        <taxon>Pimascovirales</taxon>
        <taxon>Ocovirineae</taxon>
        <taxon>Orpheoviridae</taxon>
        <taxon>Alphaorpheovirus</taxon>
        <taxon>Alphaorpheovirus massiliense</taxon>
    </lineage>
</organism>
<accession>A0A2I2L4K2</accession>
<gene>
    <name evidence="1" type="ORF">ORPV_553</name>
</gene>
<proteinExistence type="predicted"/>
<evidence type="ECO:0000313" key="1">
    <source>
        <dbReference type="EMBL" id="SNW62457.1"/>
    </source>
</evidence>
<dbReference type="KEGG" id="vg:35382354"/>
<dbReference type="RefSeq" id="YP_009448759.1">
    <property type="nucleotide sequence ID" value="NC_036594.1"/>
</dbReference>
<dbReference type="SUPFAM" id="SSF82185">
    <property type="entry name" value="Histone H3 K4-specific methyltransferase SET7/9 N-terminal domain"/>
    <property type="match status" value="3"/>
</dbReference>
<dbReference type="GeneID" id="35382354"/>